<dbReference type="AlphaFoldDB" id="A0A2H3C257"/>
<evidence type="ECO:0000313" key="2">
    <source>
        <dbReference type="Proteomes" id="UP000218334"/>
    </source>
</evidence>
<evidence type="ECO:0000313" key="1">
    <source>
        <dbReference type="EMBL" id="PBK75384.1"/>
    </source>
</evidence>
<accession>A0A2H3C257</accession>
<gene>
    <name evidence="1" type="ORF">ARMSODRAFT_877642</name>
</gene>
<sequence length="137" mass="15508">LNIKIARLATYMRDEEVYLSYMEKELSKDNPLIAFQVEQLHIACTCIHNAHCHCFERLSKMNRFCGSIKAGKCKGSHLGFNIPILPQRDASDDLVMAADKDNCSDNDGEKEEEVLSTAFNVLKITEDKSDYIGDEEC</sequence>
<organism evidence="1 2">
    <name type="scientific">Armillaria solidipes</name>
    <dbReference type="NCBI Taxonomy" id="1076256"/>
    <lineage>
        <taxon>Eukaryota</taxon>
        <taxon>Fungi</taxon>
        <taxon>Dikarya</taxon>
        <taxon>Basidiomycota</taxon>
        <taxon>Agaricomycotina</taxon>
        <taxon>Agaricomycetes</taxon>
        <taxon>Agaricomycetidae</taxon>
        <taxon>Agaricales</taxon>
        <taxon>Marasmiineae</taxon>
        <taxon>Physalacriaceae</taxon>
        <taxon>Armillaria</taxon>
    </lineage>
</organism>
<dbReference type="Proteomes" id="UP000218334">
    <property type="component" value="Unassembled WGS sequence"/>
</dbReference>
<dbReference type="EMBL" id="KZ293417">
    <property type="protein sequence ID" value="PBK75384.1"/>
    <property type="molecule type" value="Genomic_DNA"/>
</dbReference>
<proteinExistence type="predicted"/>
<name>A0A2H3C257_9AGAR</name>
<protein>
    <submittedName>
        <fullName evidence="1">Uncharacterized protein</fullName>
    </submittedName>
</protein>
<feature type="non-terminal residue" evidence="1">
    <location>
        <position position="1"/>
    </location>
</feature>
<reference evidence="2" key="1">
    <citation type="journal article" date="2017" name="Nat. Ecol. Evol.">
        <title>Genome expansion and lineage-specific genetic innovations in the forest pathogenic fungi Armillaria.</title>
        <authorList>
            <person name="Sipos G."/>
            <person name="Prasanna A.N."/>
            <person name="Walter M.C."/>
            <person name="O'Connor E."/>
            <person name="Balint B."/>
            <person name="Krizsan K."/>
            <person name="Kiss B."/>
            <person name="Hess J."/>
            <person name="Varga T."/>
            <person name="Slot J."/>
            <person name="Riley R."/>
            <person name="Boka B."/>
            <person name="Rigling D."/>
            <person name="Barry K."/>
            <person name="Lee J."/>
            <person name="Mihaltcheva S."/>
            <person name="LaButti K."/>
            <person name="Lipzen A."/>
            <person name="Waldron R."/>
            <person name="Moloney N.M."/>
            <person name="Sperisen C."/>
            <person name="Kredics L."/>
            <person name="Vagvoelgyi C."/>
            <person name="Patrignani A."/>
            <person name="Fitzpatrick D."/>
            <person name="Nagy I."/>
            <person name="Doyle S."/>
            <person name="Anderson J.B."/>
            <person name="Grigoriev I.V."/>
            <person name="Gueldener U."/>
            <person name="Muensterkoetter M."/>
            <person name="Nagy L.G."/>
        </authorList>
    </citation>
    <scope>NUCLEOTIDE SEQUENCE [LARGE SCALE GENOMIC DNA]</scope>
    <source>
        <strain evidence="2">28-4</strain>
    </source>
</reference>
<keyword evidence="2" id="KW-1185">Reference proteome</keyword>